<evidence type="ECO:0000259" key="3">
    <source>
        <dbReference type="PROSITE" id="PS50937"/>
    </source>
</evidence>
<dbReference type="PANTHER" id="PTHR30204">
    <property type="entry name" value="REDOX-CYCLING DRUG-SENSING TRANSCRIPTIONAL ACTIVATOR SOXR"/>
    <property type="match status" value="1"/>
</dbReference>
<evidence type="ECO:0000313" key="4">
    <source>
        <dbReference type="EMBL" id="SNT40875.1"/>
    </source>
</evidence>
<dbReference type="GO" id="GO:0003700">
    <property type="term" value="F:DNA-binding transcription factor activity"/>
    <property type="evidence" value="ECO:0007669"/>
    <property type="project" value="InterPro"/>
</dbReference>
<protein>
    <submittedName>
        <fullName evidence="4">DNA-binding transcriptional regulator, MerR family</fullName>
    </submittedName>
</protein>
<gene>
    <name evidence="4" type="ORF">SAMN05421642_117101</name>
</gene>
<dbReference type="SMART" id="SM00422">
    <property type="entry name" value="HTH_MERR"/>
    <property type="match status" value="1"/>
</dbReference>
<dbReference type="RefSeq" id="WP_089250907.1">
    <property type="nucleotide sequence ID" value="NZ_FZOW01000017.1"/>
</dbReference>
<dbReference type="PANTHER" id="PTHR30204:SF98">
    <property type="entry name" value="HTH-TYPE TRANSCRIPTIONAL REGULATOR ADHR"/>
    <property type="match status" value="1"/>
</dbReference>
<accession>A0A239MDQ3</accession>
<feature type="coiled-coil region" evidence="2">
    <location>
        <begin position="89"/>
        <end position="116"/>
    </location>
</feature>
<keyword evidence="1 4" id="KW-0238">DNA-binding</keyword>
<dbReference type="InterPro" id="IPR047057">
    <property type="entry name" value="MerR_fam"/>
</dbReference>
<name>A0A239MDQ3_9NOCA</name>
<dbReference type="OrthoDB" id="9802944at2"/>
<dbReference type="Gene3D" id="1.10.1660.10">
    <property type="match status" value="1"/>
</dbReference>
<dbReference type="Proteomes" id="UP000198327">
    <property type="component" value="Unassembled WGS sequence"/>
</dbReference>
<evidence type="ECO:0000256" key="1">
    <source>
        <dbReference type="ARBA" id="ARBA00023125"/>
    </source>
</evidence>
<dbReference type="PROSITE" id="PS50937">
    <property type="entry name" value="HTH_MERR_2"/>
    <property type="match status" value="1"/>
</dbReference>
<dbReference type="GO" id="GO:0003677">
    <property type="term" value="F:DNA binding"/>
    <property type="evidence" value="ECO:0007669"/>
    <property type="project" value="UniProtKB-KW"/>
</dbReference>
<dbReference type="STRING" id="398843.A3K89_05850"/>
<keyword evidence="5" id="KW-1185">Reference proteome</keyword>
<sequence length="144" mass="16300">MDKSSKRWSIGDVAAKTGLSVHALRYFERERLLLRPVERSGSKHRMFDASDVDWLLLINRFRESGMPIATIRRFAELVRDGPGNEADRLALLREHEAAVEQKIAALQDNLEVIRTKVAIYDDHVKHGTAVGVWAPWSPETPTLG</sequence>
<evidence type="ECO:0000313" key="5">
    <source>
        <dbReference type="Proteomes" id="UP000198327"/>
    </source>
</evidence>
<keyword evidence="2" id="KW-0175">Coiled coil</keyword>
<proteinExistence type="predicted"/>
<dbReference type="CDD" id="cd01109">
    <property type="entry name" value="HTH_YyaN"/>
    <property type="match status" value="1"/>
</dbReference>
<dbReference type="EMBL" id="FZOW01000017">
    <property type="protein sequence ID" value="SNT40875.1"/>
    <property type="molecule type" value="Genomic_DNA"/>
</dbReference>
<reference evidence="5" key="1">
    <citation type="submission" date="2017-06" db="EMBL/GenBank/DDBJ databases">
        <authorList>
            <person name="Varghese N."/>
            <person name="Submissions S."/>
        </authorList>
    </citation>
    <scope>NUCLEOTIDE SEQUENCE [LARGE SCALE GENOMIC DNA]</scope>
    <source>
        <strain evidence="5">JCM 23211</strain>
    </source>
</reference>
<dbReference type="InterPro" id="IPR000551">
    <property type="entry name" value="MerR-type_HTH_dom"/>
</dbReference>
<feature type="domain" description="HTH merR-type" evidence="3">
    <location>
        <begin position="7"/>
        <end position="77"/>
    </location>
</feature>
<evidence type="ECO:0000256" key="2">
    <source>
        <dbReference type="SAM" id="Coils"/>
    </source>
</evidence>
<dbReference type="Pfam" id="PF13411">
    <property type="entry name" value="MerR_1"/>
    <property type="match status" value="1"/>
</dbReference>
<dbReference type="InterPro" id="IPR009061">
    <property type="entry name" value="DNA-bd_dom_put_sf"/>
</dbReference>
<dbReference type="AlphaFoldDB" id="A0A239MDQ3"/>
<organism evidence="4 5">
    <name type="scientific">Rhodococcoides kyotonense</name>
    <dbReference type="NCBI Taxonomy" id="398843"/>
    <lineage>
        <taxon>Bacteria</taxon>
        <taxon>Bacillati</taxon>
        <taxon>Actinomycetota</taxon>
        <taxon>Actinomycetes</taxon>
        <taxon>Mycobacteriales</taxon>
        <taxon>Nocardiaceae</taxon>
        <taxon>Rhodococcoides</taxon>
    </lineage>
</organism>
<dbReference type="SUPFAM" id="SSF46955">
    <property type="entry name" value="Putative DNA-binding domain"/>
    <property type="match status" value="1"/>
</dbReference>